<evidence type="ECO:0000256" key="5">
    <source>
        <dbReference type="ARBA" id="ARBA00022679"/>
    </source>
</evidence>
<dbReference type="PANTHER" id="PTHR31650:SF34">
    <property type="entry name" value="O-ACYLTRANSFERASE WSD1-LIKE ISOFORM X1"/>
    <property type="match status" value="1"/>
</dbReference>
<dbReference type="GO" id="GO:0019432">
    <property type="term" value="P:triglyceride biosynthetic process"/>
    <property type="evidence" value="ECO:0007669"/>
    <property type="project" value="TreeGrafter"/>
</dbReference>
<evidence type="ECO:0000256" key="7">
    <source>
        <dbReference type="ARBA" id="ARBA00023315"/>
    </source>
</evidence>
<evidence type="ECO:0000313" key="15">
    <source>
        <dbReference type="Proteomes" id="UP001419268"/>
    </source>
</evidence>
<keyword evidence="7" id="KW-0012">Acyltransferase</keyword>
<dbReference type="Proteomes" id="UP001419268">
    <property type="component" value="Unassembled WGS sequence"/>
</dbReference>
<protein>
    <recommendedName>
        <fullName evidence="16">Diacylglycerol O-acyltransferase</fullName>
    </recommendedName>
</protein>
<dbReference type="InterPro" id="IPR009721">
    <property type="entry name" value="O-acyltransferase_WSD1_C"/>
</dbReference>
<evidence type="ECO:0000259" key="12">
    <source>
        <dbReference type="Pfam" id="PF03007"/>
    </source>
</evidence>
<dbReference type="GO" id="GO:0004144">
    <property type="term" value="F:diacylglycerol O-acyltransferase activity"/>
    <property type="evidence" value="ECO:0007669"/>
    <property type="project" value="UniProtKB-EC"/>
</dbReference>
<proteinExistence type="inferred from homology"/>
<evidence type="ECO:0000256" key="11">
    <source>
        <dbReference type="SAM" id="Phobius"/>
    </source>
</evidence>
<organism evidence="14 15">
    <name type="scientific">Stephania cephalantha</name>
    <dbReference type="NCBI Taxonomy" id="152367"/>
    <lineage>
        <taxon>Eukaryota</taxon>
        <taxon>Viridiplantae</taxon>
        <taxon>Streptophyta</taxon>
        <taxon>Embryophyta</taxon>
        <taxon>Tracheophyta</taxon>
        <taxon>Spermatophyta</taxon>
        <taxon>Magnoliopsida</taxon>
        <taxon>Ranunculales</taxon>
        <taxon>Menispermaceae</taxon>
        <taxon>Menispermoideae</taxon>
        <taxon>Cissampelideae</taxon>
        <taxon>Stephania</taxon>
    </lineage>
</organism>
<accession>A0AAP0ICG9</accession>
<evidence type="ECO:0000256" key="1">
    <source>
        <dbReference type="ARBA" id="ARBA00004162"/>
    </source>
</evidence>
<evidence type="ECO:0000256" key="8">
    <source>
        <dbReference type="ARBA" id="ARBA00024360"/>
    </source>
</evidence>
<evidence type="ECO:0000313" key="14">
    <source>
        <dbReference type="EMBL" id="KAK9112834.1"/>
    </source>
</evidence>
<keyword evidence="15" id="KW-1185">Reference proteome</keyword>
<keyword evidence="6" id="KW-0256">Endoplasmic reticulum</keyword>
<dbReference type="GO" id="GO:0005886">
    <property type="term" value="C:plasma membrane"/>
    <property type="evidence" value="ECO:0007669"/>
    <property type="project" value="UniProtKB-SubCell"/>
</dbReference>
<dbReference type="GO" id="GO:0005789">
    <property type="term" value="C:endoplasmic reticulum membrane"/>
    <property type="evidence" value="ECO:0007669"/>
    <property type="project" value="UniProtKB-SubCell"/>
</dbReference>
<keyword evidence="11" id="KW-0812">Transmembrane</keyword>
<dbReference type="AlphaFoldDB" id="A0AAP0ICG9"/>
<name>A0AAP0ICG9_9MAGN</name>
<feature type="domain" description="O-acyltransferase WSD1-like N-terminal" evidence="12">
    <location>
        <begin position="96"/>
        <end position="269"/>
    </location>
</feature>
<gene>
    <name evidence="14" type="ORF">Scep_020353</name>
</gene>
<feature type="domain" description="O-acyltransferase WSD1 C-terminal" evidence="13">
    <location>
        <begin position="319"/>
        <end position="466"/>
    </location>
</feature>
<evidence type="ECO:0000256" key="4">
    <source>
        <dbReference type="ARBA" id="ARBA00005189"/>
    </source>
</evidence>
<keyword evidence="5" id="KW-0808">Transferase</keyword>
<feature type="transmembrane region" description="Helical" evidence="11">
    <location>
        <begin position="417"/>
        <end position="437"/>
    </location>
</feature>
<comment type="catalytic activity">
    <reaction evidence="9">
        <text>a long chain fatty alcohol + a fatty acyl-CoA = a long-chain alcohol wax ester + CoA</text>
        <dbReference type="Rhea" id="RHEA:38443"/>
        <dbReference type="ChEBI" id="CHEBI:17135"/>
        <dbReference type="ChEBI" id="CHEBI:57287"/>
        <dbReference type="ChEBI" id="CHEBI:77636"/>
        <dbReference type="ChEBI" id="CHEBI:235323"/>
        <dbReference type="EC" id="2.3.1.75"/>
    </reaction>
</comment>
<dbReference type="InterPro" id="IPR004255">
    <property type="entry name" value="O-acyltransferase_WSD1_N"/>
</dbReference>
<comment type="catalytic activity">
    <reaction evidence="10">
        <text>an acyl-CoA + a 1,2-diacyl-sn-glycerol = a triacyl-sn-glycerol + CoA</text>
        <dbReference type="Rhea" id="RHEA:10868"/>
        <dbReference type="ChEBI" id="CHEBI:17815"/>
        <dbReference type="ChEBI" id="CHEBI:57287"/>
        <dbReference type="ChEBI" id="CHEBI:58342"/>
        <dbReference type="ChEBI" id="CHEBI:64615"/>
        <dbReference type="EC" id="2.3.1.20"/>
    </reaction>
</comment>
<dbReference type="EMBL" id="JBBNAG010000008">
    <property type="protein sequence ID" value="KAK9112834.1"/>
    <property type="molecule type" value="Genomic_DNA"/>
</dbReference>
<evidence type="ECO:0000256" key="10">
    <source>
        <dbReference type="ARBA" id="ARBA00048109"/>
    </source>
</evidence>
<dbReference type="Pfam" id="PF06974">
    <property type="entry name" value="WS_DGAT_C"/>
    <property type="match status" value="1"/>
</dbReference>
<comment type="subcellular location">
    <subcellularLocation>
        <location evidence="1">Cell membrane</location>
        <topology evidence="1">Single-pass membrane protein</topology>
    </subcellularLocation>
    <subcellularLocation>
        <location evidence="2">Endoplasmic reticulum membrane</location>
    </subcellularLocation>
</comment>
<keyword evidence="11" id="KW-1133">Transmembrane helix</keyword>
<dbReference type="PANTHER" id="PTHR31650">
    <property type="entry name" value="O-ACYLTRANSFERASE (WSD1-LIKE) FAMILY PROTEIN"/>
    <property type="match status" value="1"/>
</dbReference>
<dbReference type="GO" id="GO:0047196">
    <property type="term" value="F:long-chain-alcohol O-fatty-acyltransferase activity"/>
    <property type="evidence" value="ECO:0007669"/>
    <property type="project" value="UniProtKB-EC"/>
</dbReference>
<evidence type="ECO:0008006" key="16">
    <source>
        <dbReference type="Google" id="ProtNLM"/>
    </source>
</evidence>
<reference evidence="14 15" key="1">
    <citation type="submission" date="2024-01" db="EMBL/GenBank/DDBJ databases">
        <title>Genome assemblies of Stephania.</title>
        <authorList>
            <person name="Yang L."/>
        </authorList>
    </citation>
    <scope>NUCLEOTIDE SEQUENCE [LARGE SCALE GENOMIC DNA]</scope>
    <source>
        <strain evidence="14">JXDWG</strain>
        <tissue evidence="14">Leaf</tissue>
    </source>
</reference>
<evidence type="ECO:0000259" key="13">
    <source>
        <dbReference type="Pfam" id="PF06974"/>
    </source>
</evidence>
<comment type="caution">
    <text evidence="14">The sequence shown here is derived from an EMBL/GenBank/DDBJ whole genome shotgun (WGS) entry which is preliminary data.</text>
</comment>
<dbReference type="Pfam" id="PF03007">
    <property type="entry name" value="WS_DGAT_cat"/>
    <property type="match status" value="1"/>
</dbReference>
<evidence type="ECO:0000256" key="9">
    <source>
        <dbReference type="ARBA" id="ARBA00047604"/>
    </source>
</evidence>
<evidence type="ECO:0000256" key="3">
    <source>
        <dbReference type="ARBA" id="ARBA00004771"/>
    </source>
</evidence>
<evidence type="ECO:0000256" key="6">
    <source>
        <dbReference type="ARBA" id="ARBA00022824"/>
    </source>
</evidence>
<keyword evidence="11" id="KW-0472">Membrane</keyword>
<sequence length="474" mass="53455">MAMKKLQFSVEEENEEISFPPLSPVSAALTTSALSLSILPVLKFKVLINEASLIEHLRNEIMPFNDRLSSMVHTDKKGVRRWRKVDFSVEDIVVIHAFPFGLSPEECEQHLEEYLSKIGTERFSMDRPLWEVHMIKYPTANGGGAVVFKFCHVIGDGYSLVSLLMKAFQRADDPSLPLSFPNITLRSKIVRKINGFGFGFALKCFNTISDVGAMLLRSSSWLKDHKTAVRSEKPVQEHLEPIVVSVITLPLEDIKQVKAKVEGSVNDVITAIIHYAIHLYMFKKEEDFGGERMTSLAMFNLRSFSGFNNIDEMVKAGIWGNRSITVPMPIPTFVPEKHIDRDPLEFIERAKESMKRIRDSALVQFTMPVVKMLNHMKGTEALAELIYSIMKNSTTLVTNVIGPNEKMAMAGYPVGDFFYFVTGIPQSLVFTVISYMGSLKVVMTMEKGFIDSQVFTFCMNDAFQKIFQAACAKD</sequence>
<comment type="similarity">
    <text evidence="8">In the N-terminal section; belongs to the long-chain O-acyltransferase family.</text>
</comment>
<comment type="pathway">
    <text evidence="4">Lipid metabolism.</text>
</comment>
<evidence type="ECO:0000256" key="2">
    <source>
        <dbReference type="ARBA" id="ARBA00004586"/>
    </source>
</evidence>
<comment type="pathway">
    <text evidence="3">Glycerolipid metabolism; triacylglycerol biosynthesis.</text>
</comment>
<dbReference type="InterPro" id="IPR045034">
    <property type="entry name" value="O-acyltransferase_WSD1-like"/>
</dbReference>